<dbReference type="Pfam" id="PF02789">
    <property type="entry name" value="Peptidase_M17_N"/>
    <property type="match status" value="1"/>
</dbReference>
<dbReference type="PROSITE" id="PS00631">
    <property type="entry name" value="CYTOSOL_AP"/>
    <property type="match status" value="1"/>
</dbReference>
<dbReference type="EC" id="3.4.11.10" evidence="9"/>
<keyword evidence="12" id="KW-1185">Reference proteome</keyword>
<dbReference type="InterPro" id="IPR008283">
    <property type="entry name" value="Peptidase_M17_N"/>
</dbReference>
<feature type="active site" evidence="9">
    <location>
        <position position="278"/>
    </location>
</feature>
<evidence type="ECO:0000256" key="9">
    <source>
        <dbReference type="HAMAP-Rule" id="MF_00181"/>
    </source>
</evidence>
<evidence type="ECO:0000313" key="11">
    <source>
        <dbReference type="EMBL" id="QEW07648.1"/>
    </source>
</evidence>
<keyword evidence="6 9" id="KW-0479">Metal-binding</keyword>
<keyword evidence="9" id="KW-0963">Cytoplasm</keyword>
<dbReference type="PANTHER" id="PTHR11963">
    <property type="entry name" value="LEUCINE AMINOPEPTIDASE-RELATED"/>
    <property type="match status" value="1"/>
</dbReference>
<dbReference type="KEGG" id="nik:F5I99_14720"/>
<comment type="subcellular location">
    <subcellularLocation>
        <location evidence="9">Cytoplasm</location>
    </subcellularLocation>
</comment>
<feature type="binding site" evidence="9">
    <location>
        <position position="271"/>
    </location>
    <ligand>
        <name>Mn(2+)</name>
        <dbReference type="ChEBI" id="CHEBI:29035"/>
        <label>1</label>
    </ligand>
</feature>
<dbReference type="FunFam" id="3.40.630.10:FF:000004">
    <property type="entry name" value="Probable cytosol aminopeptidase"/>
    <property type="match status" value="1"/>
</dbReference>
<dbReference type="Gene3D" id="3.40.630.10">
    <property type="entry name" value="Zn peptidases"/>
    <property type="match status" value="1"/>
</dbReference>
<feature type="binding site" evidence="9">
    <location>
        <position position="266"/>
    </location>
    <ligand>
        <name>Mn(2+)</name>
        <dbReference type="ChEBI" id="CHEBI:29035"/>
        <label>2</label>
    </ligand>
</feature>
<dbReference type="GO" id="GO:0030145">
    <property type="term" value="F:manganese ion binding"/>
    <property type="evidence" value="ECO:0007669"/>
    <property type="project" value="UniProtKB-UniRule"/>
</dbReference>
<feature type="binding site" evidence="9">
    <location>
        <position position="350"/>
    </location>
    <ligand>
        <name>Mn(2+)</name>
        <dbReference type="ChEBI" id="CHEBI:29035"/>
        <label>1</label>
    </ligand>
</feature>
<proteinExistence type="inferred from homology"/>
<comment type="catalytic activity">
    <reaction evidence="1 9">
        <text>Release of an N-terminal amino acid, Xaa-|-Yaa-, in which Xaa is preferably Leu, but may be other amino acids including Pro although not Arg or Lys, and Yaa may be Pro. Amino acid amides and methyl esters are also readily hydrolyzed, but rates on arylamides are exceedingly low.</text>
        <dbReference type="EC" id="3.4.11.1"/>
    </reaction>
</comment>
<evidence type="ECO:0000256" key="6">
    <source>
        <dbReference type="ARBA" id="ARBA00022723"/>
    </source>
</evidence>
<evidence type="ECO:0000256" key="3">
    <source>
        <dbReference type="ARBA" id="ARBA00009528"/>
    </source>
</evidence>
<keyword evidence="7 9" id="KW-0378">Hydrolase</keyword>
<dbReference type="GO" id="GO:0006508">
    <property type="term" value="P:proteolysis"/>
    <property type="evidence" value="ECO:0007669"/>
    <property type="project" value="UniProtKB-KW"/>
</dbReference>
<dbReference type="Pfam" id="PF00883">
    <property type="entry name" value="Peptidase_M17"/>
    <property type="match status" value="1"/>
</dbReference>
<evidence type="ECO:0000256" key="1">
    <source>
        <dbReference type="ARBA" id="ARBA00000135"/>
    </source>
</evidence>
<feature type="binding site" evidence="9">
    <location>
        <position position="271"/>
    </location>
    <ligand>
        <name>Mn(2+)</name>
        <dbReference type="ChEBI" id="CHEBI:29035"/>
        <label>2</label>
    </ligand>
</feature>
<feature type="active site" evidence="9">
    <location>
        <position position="352"/>
    </location>
</feature>
<gene>
    <name evidence="9" type="primary">pepA</name>
    <name evidence="11" type="ORF">F5I99_14720</name>
</gene>
<dbReference type="InterPro" id="IPR000819">
    <property type="entry name" value="Peptidase_M17_C"/>
</dbReference>
<dbReference type="Proteomes" id="UP000325606">
    <property type="component" value="Chromosome"/>
</dbReference>
<dbReference type="NCBIfam" id="NF002077">
    <property type="entry name" value="PRK00913.2-4"/>
    <property type="match status" value="1"/>
</dbReference>
<evidence type="ECO:0000256" key="7">
    <source>
        <dbReference type="ARBA" id="ARBA00022801"/>
    </source>
</evidence>
<dbReference type="InterPro" id="IPR011356">
    <property type="entry name" value="Leucine_aapep/pepB"/>
</dbReference>
<keyword evidence="4 9" id="KW-0031">Aminopeptidase</keyword>
<dbReference type="InterPro" id="IPR043472">
    <property type="entry name" value="Macro_dom-like"/>
</dbReference>
<evidence type="ECO:0000313" key="12">
    <source>
        <dbReference type="Proteomes" id="UP000325606"/>
    </source>
</evidence>
<feature type="domain" description="Cytosol aminopeptidase" evidence="10">
    <location>
        <begin position="346"/>
        <end position="353"/>
    </location>
</feature>
<accession>A0A5J6LGR5</accession>
<dbReference type="HAMAP" id="MF_00181">
    <property type="entry name" value="Cytosol_peptidase_M17"/>
    <property type="match status" value="1"/>
</dbReference>
<dbReference type="NCBIfam" id="NF002073">
    <property type="entry name" value="PRK00913.1-2"/>
    <property type="match status" value="1"/>
</dbReference>
<dbReference type="EC" id="3.4.11.1" evidence="9"/>
<evidence type="ECO:0000259" key="10">
    <source>
        <dbReference type="PROSITE" id="PS00631"/>
    </source>
</evidence>
<dbReference type="SUPFAM" id="SSF52949">
    <property type="entry name" value="Macro domain-like"/>
    <property type="match status" value="1"/>
</dbReference>
<reference evidence="11 12" key="1">
    <citation type="submission" date="2019-09" db="EMBL/GenBank/DDBJ databases">
        <title>Nitrincola iocasae sp. nov., a bacterium isolated from the sediment collected at a cold seep field in South China Sea.</title>
        <authorList>
            <person name="Zhang H."/>
            <person name="Wang H."/>
            <person name="Li C."/>
        </authorList>
    </citation>
    <scope>NUCLEOTIDE SEQUENCE [LARGE SCALE GENOMIC DNA]</scope>
    <source>
        <strain evidence="11 12">KXZD1103</strain>
    </source>
</reference>
<comment type="catalytic activity">
    <reaction evidence="2 9">
        <text>Release of an N-terminal amino acid, preferentially leucine, but not glutamic or aspartic acids.</text>
        <dbReference type="EC" id="3.4.11.10"/>
    </reaction>
</comment>
<dbReference type="CDD" id="cd00433">
    <property type="entry name" value="Peptidase_M17"/>
    <property type="match status" value="1"/>
</dbReference>
<name>A0A5J6LGR5_9GAMM</name>
<dbReference type="GO" id="GO:0005737">
    <property type="term" value="C:cytoplasm"/>
    <property type="evidence" value="ECO:0007669"/>
    <property type="project" value="UniProtKB-SubCell"/>
</dbReference>
<dbReference type="Gene3D" id="3.40.220.10">
    <property type="entry name" value="Leucine Aminopeptidase, subunit E, domain 1"/>
    <property type="match status" value="1"/>
</dbReference>
<feature type="binding site" evidence="9">
    <location>
        <position position="289"/>
    </location>
    <ligand>
        <name>Mn(2+)</name>
        <dbReference type="ChEBI" id="CHEBI:29035"/>
        <label>2</label>
    </ligand>
</feature>
<dbReference type="InterPro" id="IPR023042">
    <property type="entry name" value="Peptidase_M17_leu_NH2_pept"/>
</dbReference>
<comment type="cofactor">
    <cofactor evidence="9">
        <name>Mn(2+)</name>
        <dbReference type="ChEBI" id="CHEBI:29035"/>
    </cofactor>
    <text evidence="9">Binds 2 manganese ions per subunit.</text>
</comment>
<dbReference type="RefSeq" id="WP_151057283.1">
    <property type="nucleotide sequence ID" value="NZ_CP044222.1"/>
</dbReference>
<dbReference type="SUPFAM" id="SSF53187">
    <property type="entry name" value="Zn-dependent exopeptidases"/>
    <property type="match status" value="1"/>
</dbReference>
<evidence type="ECO:0000256" key="2">
    <source>
        <dbReference type="ARBA" id="ARBA00000967"/>
    </source>
</evidence>
<sequence length="505" mass="53511">MFFEIISDTPQTLSTDCLVIGIEAEGALTPTAALIDQATGGGIQTLINSGDLTGKAGELLMLHNLAGISAARVLVAGLGKADERKDRHFRKLVKGINLVLGKLKLKSVTIALDGLASDQSDVYRQTRLFTEWTSADFYKYDSTKSKKSDPVSLEQYAIHLQEDDAELGESALLDGVAIANGVSSARELGNLPGNICTPTYLADKAKALGEEFDSLKVKILNEEKMEKLGMHSLLSVGRGSAQPSKLIVIEYHGGKDTDAPHVLVGKGITFDTGGISLKPGAGMDEMKFDMCGAASVLGTVEAAAEMQLPINLVVIVAAAENMPGSQATKPGDVVTTMSGQTVEILNTDAEGRLVLCDALTYAERFKPASVIDVATLTGACIIALGHQATGLLSNNDELAGALQQAGDFASDRAWPLPLWDEYQELLDSNFADIANIGGRSAGTITAACFLSRFTKAYPWAHLDIAGVAWNSNGKEKGATGRCVSLLCQYLIDQAEAVEVNEEVHH</sequence>
<dbReference type="EMBL" id="CP044222">
    <property type="protein sequence ID" value="QEW07648.1"/>
    <property type="molecule type" value="Genomic_DNA"/>
</dbReference>
<dbReference type="GO" id="GO:0070006">
    <property type="term" value="F:metalloaminopeptidase activity"/>
    <property type="evidence" value="ECO:0007669"/>
    <property type="project" value="InterPro"/>
</dbReference>
<dbReference type="AlphaFoldDB" id="A0A5J6LGR5"/>
<evidence type="ECO:0000256" key="5">
    <source>
        <dbReference type="ARBA" id="ARBA00022670"/>
    </source>
</evidence>
<organism evidence="11 12">
    <name type="scientific">Nitrincola iocasae</name>
    <dbReference type="NCBI Taxonomy" id="2614693"/>
    <lineage>
        <taxon>Bacteria</taxon>
        <taxon>Pseudomonadati</taxon>
        <taxon>Pseudomonadota</taxon>
        <taxon>Gammaproteobacteria</taxon>
        <taxon>Oceanospirillales</taxon>
        <taxon>Oceanospirillaceae</taxon>
        <taxon>Nitrincola</taxon>
    </lineage>
</organism>
<dbReference type="NCBIfam" id="NF002074">
    <property type="entry name" value="PRK00913.1-4"/>
    <property type="match status" value="1"/>
</dbReference>
<comment type="function">
    <text evidence="9">Presumably involved in the processing and regular turnover of intracellular proteins. Catalyzes the removal of unsubstituted N-terminal amino acids from various peptides.</text>
</comment>
<evidence type="ECO:0000256" key="4">
    <source>
        <dbReference type="ARBA" id="ARBA00022438"/>
    </source>
</evidence>
<dbReference type="PRINTS" id="PR00481">
    <property type="entry name" value="LAMNOPPTDASE"/>
</dbReference>
<keyword evidence="8 9" id="KW-0464">Manganese</keyword>
<dbReference type="PANTHER" id="PTHR11963:SF23">
    <property type="entry name" value="CYTOSOL AMINOPEPTIDASE"/>
    <property type="match status" value="1"/>
</dbReference>
<feature type="binding site" evidence="9">
    <location>
        <position position="350"/>
    </location>
    <ligand>
        <name>Mn(2+)</name>
        <dbReference type="ChEBI" id="CHEBI:29035"/>
        <label>2</label>
    </ligand>
</feature>
<evidence type="ECO:0000256" key="8">
    <source>
        <dbReference type="ARBA" id="ARBA00023211"/>
    </source>
</evidence>
<comment type="similarity">
    <text evidence="3 9">Belongs to the peptidase M17 family.</text>
</comment>
<protein>
    <recommendedName>
        <fullName evidence="9">Probable cytosol aminopeptidase</fullName>
        <ecNumber evidence="9">3.4.11.1</ecNumber>
    </recommendedName>
    <alternativeName>
        <fullName evidence="9">Leucine aminopeptidase</fullName>
        <shortName evidence="9">LAP</shortName>
        <ecNumber evidence="9">3.4.11.10</ecNumber>
    </alternativeName>
    <alternativeName>
        <fullName evidence="9">Leucyl aminopeptidase</fullName>
    </alternativeName>
</protein>
<keyword evidence="5 9" id="KW-0645">Protease</keyword>
<feature type="binding site" evidence="9">
    <location>
        <position position="348"/>
    </location>
    <ligand>
        <name>Mn(2+)</name>
        <dbReference type="ChEBI" id="CHEBI:29035"/>
        <label>1</label>
    </ligand>
</feature>